<protein>
    <submittedName>
        <fullName evidence="5">Periplasmic binding protein</fullName>
    </submittedName>
</protein>
<evidence type="ECO:0000256" key="1">
    <source>
        <dbReference type="ARBA" id="ARBA00008814"/>
    </source>
</evidence>
<dbReference type="PATRIC" id="fig|33036.3.peg.231"/>
<evidence type="ECO:0000259" key="4">
    <source>
        <dbReference type="PROSITE" id="PS50983"/>
    </source>
</evidence>
<reference evidence="6" key="1">
    <citation type="submission" date="2016-01" db="EMBL/GenBank/DDBJ databases">
        <authorList>
            <person name="Mitreva M."/>
            <person name="Pepin K.H."/>
            <person name="Mihindukulasuriya K.A."/>
            <person name="Fulton R."/>
            <person name="Fronick C."/>
            <person name="O'Laughlin M."/>
            <person name="Miner T."/>
            <person name="Herter B."/>
            <person name="Rosa B.A."/>
            <person name="Cordes M."/>
            <person name="Tomlinson C."/>
            <person name="Wollam A."/>
            <person name="Palsikar V.B."/>
            <person name="Mardis E.R."/>
            <person name="Wilson R.K."/>
        </authorList>
    </citation>
    <scope>NUCLEOTIDE SEQUENCE [LARGE SCALE GENOMIC DNA]</scope>
    <source>
        <strain evidence="6">MJR8151</strain>
    </source>
</reference>
<accession>A0A133KI77</accession>
<evidence type="ECO:0000256" key="2">
    <source>
        <dbReference type="SAM" id="MobiDB-lite"/>
    </source>
</evidence>
<keyword evidence="3" id="KW-0732">Signal</keyword>
<dbReference type="InterPro" id="IPR002491">
    <property type="entry name" value="ABC_transptr_periplasmic_BD"/>
</dbReference>
<dbReference type="PROSITE" id="PS51257">
    <property type="entry name" value="PROKAR_LIPOPROTEIN"/>
    <property type="match status" value="1"/>
</dbReference>
<dbReference type="PANTHER" id="PTHR30535:SF34">
    <property type="entry name" value="MOLYBDATE-BINDING PROTEIN MOLA"/>
    <property type="match status" value="1"/>
</dbReference>
<dbReference type="Proteomes" id="UP000070383">
    <property type="component" value="Unassembled WGS sequence"/>
</dbReference>
<dbReference type="EMBL" id="LRPM01000005">
    <property type="protein sequence ID" value="KWZ79170.1"/>
    <property type="molecule type" value="Genomic_DNA"/>
</dbReference>
<feature type="signal peptide" evidence="3">
    <location>
        <begin position="1"/>
        <end position="27"/>
    </location>
</feature>
<comment type="similarity">
    <text evidence="1">Belongs to the bacterial solute-binding protein 8 family.</text>
</comment>
<dbReference type="PROSITE" id="PS50983">
    <property type="entry name" value="FE_B12_PBP"/>
    <property type="match status" value="1"/>
</dbReference>
<sequence>MENIMKKFNLRNLSLIAILALMLSACGSNNQKSEKTDKEETKVEENVKDDSKKEASEKKDDKKTEGKIVIEDVLGRKVELDKPLDKVIIQGSGSGGPFMQMMYLDKDNFYKKIAAMDDGLRKNRNDLYQRLVKQIPELDKIKRVSNFTDNDFSVEELLSIDADGIIAPVSYKAQLDSIQDKLNLPVIYVDYHSQDLDKHLKSTEIISKATGLDKNFDKLYSFYKEKREHVANTLKEAKDKPNVFLECGQDGEVKFGNSYGNNTMWGKIVNDCGGHNLAGDALEAKQASPLSEEFVLSKDPDIIVITGSQWVDKPDAVRMGFDVNKKEVEEKIAKYNTRDGWSNLKAIKNKEFFVIGHNVARDMSDFYSYEALAKAFHPDLFKDIDPDKDMEEFYQNFMPIKYEGCWFAKYE</sequence>
<proteinExistence type="inferred from homology"/>
<organism evidence="5 6">
    <name type="scientific">Anaerococcus tetradius</name>
    <dbReference type="NCBI Taxonomy" id="33036"/>
    <lineage>
        <taxon>Bacteria</taxon>
        <taxon>Bacillati</taxon>
        <taxon>Bacillota</taxon>
        <taxon>Tissierellia</taxon>
        <taxon>Tissierellales</taxon>
        <taxon>Peptoniphilaceae</taxon>
        <taxon>Anaerococcus</taxon>
    </lineage>
</organism>
<feature type="domain" description="Fe/B12 periplasmic-binding" evidence="4">
    <location>
        <begin position="86"/>
        <end position="384"/>
    </location>
</feature>
<dbReference type="STRING" id="33036.HMPREF3200_00228"/>
<dbReference type="SUPFAM" id="SSF53807">
    <property type="entry name" value="Helical backbone' metal receptor"/>
    <property type="match status" value="1"/>
</dbReference>
<keyword evidence="6" id="KW-1185">Reference proteome</keyword>
<evidence type="ECO:0000313" key="6">
    <source>
        <dbReference type="Proteomes" id="UP000070383"/>
    </source>
</evidence>
<dbReference type="Gene3D" id="3.40.50.1980">
    <property type="entry name" value="Nitrogenase molybdenum iron protein domain"/>
    <property type="match status" value="2"/>
</dbReference>
<feature type="region of interest" description="Disordered" evidence="2">
    <location>
        <begin position="29"/>
        <end position="62"/>
    </location>
</feature>
<dbReference type="PANTHER" id="PTHR30535">
    <property type="entry name" value="VITAMIN B12-BINDING PROTEIN"/>
    <property type="match status" value="1"/>
</dbReference>
<name>A0A133KI77_9FIRM</name>
<dbReference type="Pfam" id="PF01497">
    <property type="entry name" value="Peripla_BP_2"/>
    <property type="match status" value="1"/>
</dbReference>
<evidence type="ECO:0000256" key="3">
    <source>
        <dbReference type="SAM" id="SignalP"/>
    </source>
</evidence>
<dbReference type="InterPro" id="IPR050902">
    <property type="entry name" value="ABC_Transporter_SBP"/>
</dbReference>
<evidence type="ECO:0000313" key="5">
    <source>
        <dbReference type="EMBL" id="KWZ79170.1"/>
    </source>
</evidence>
<comment type="caution">
    <text evidence="5">The sequence shown here is derived from an EMBL/GenBank/DDBJ whole genome shotgun (WGS) entry which is preliminary data.</text>
</comment>
<feature type="chain" id="PRO_5039431456" evidence="3">
    <location>
        <begin position="28"/>
        <end position="411"/>
    </location>
</feature>
<dbReference type="AlphaFoldDB" id="A0A133KI77"/>
<feature type="compositionally biased region" description="Basic and acidic residues" evidence="2">
    <location>
        <begin position="32"/>
        <end position="62"/>
    </location>
</feature>
<gene>
    <name evidence="5" type="ORF">HMPREF3200_00228</name>
</gene>